<proteinExistence type="predicted"/>
<comment type="caution">
    <text evidence="1">The sequence shown here is derived from an EMBL/GenBank/DDBJ whole genome shotgun (WGS) entry which is preliminary data.</text>
</comment>
<evidence type="ECO:0000313" key="1">
    <source>
        <dbReference type="EMBL" id="KAF7303758.1"/>
    </source>
</evidence>
<keyword evidence="2" id="KW-1185">Reference proteome</keyword>
<dbReference type="OrthoDB" id="66144at2759"/>
<name>A0A8H6SRA2_9AGAR</name>
<gene>
    <name evidence="1" type="ORF">MIND_00605400</name>
</gene>
<organism evidence="1 2">
    <name type="scientific">Mycena indigotica</name>
    <dbReference type="NCBI Taxonomy" id="2126181"/>
    <lineage>
        <taxon>Eukaryota</taxon>
        <taxon>Fungi</taxon>
        <taxon>Dikarya</taxon>
        <taxon>Basidiomycota</taxon>
        <taxon>Agaricomycotina</taxon>
        <taxon>Agaricomycetes</taxon>
        <taxon>Agaricomycetidae</taxon>
        <taxon>Agaricales</taxon>
        <taxon>Marasmiineae</taxon>
        <taxon>Mycenaceae</taxon>
        <taxon>Mycena</taxon>
    </lineage>
</organism>
<sequence length="88" mass="9843">MSVHEISKAGFAEGTNEFYNTARPRYPPETFKRLRAKVASDRLDIVEIASGTGLFTRALLGHPDWKGIRSLNAIEPSEGMRKHSLSTR</sequence>
<dbReference type="Proteomes" id="UP000636479">
    <property type="component" value="Unassembled WGS sequence"/>
</dbReference>
<dbReference type="AlphaFoldDB" id="A0A8H6SRA2"/>
<accession>A0A8H6SRA2</accession>
<dbReference type="RefSeq" id="XP_037220730.1">
    <property type="nucleotide sequence ID" value="XM_037362809.1"/>
</dbReference>
<dbReference type="InterPro" id="IPR029063">
    <property type="entry name" value="SAM-dependent_MTases_sf"/>
</dbReference>
<dbReference type="EMBL" id="JACAZF010000005">
    <property type="protein sequence ID" value="KAF7303758.1"/>
    <property type="molecule type" value="Genomic_DNA"/>
</dbReference>
<dbReference type="GeneID" id="59345325"/>
<evidence type="ECO:0000313" key="2">
    <source>
        <dbReference type="Proteomes" id="UP000636479"/>
    </source>
</evidence>
<reference evidence="1" key="1">
    <citation type="submission" date="2020-05" db="EMBL/GenBank/DDBJ databases">
        <title>Mycena genomes resolve the evolution of fungal bioluminescence.</title>
        <authorList>
            <person name="Tsai I.J."/>
        </authorList>
    </citation>
    <scope>NUCLEOTIDE SEQUENCE</scope>
    <source>
        <strain evidence="1">171206Taipei</strain>
    </source>
</reference>
<protein>
    <submittedName>
        <fullName evidence="1">CUE domain-containing protein</fullName>
    </submittedName>
</protein>
<dbReference type="Gene3D" id="3.40.50.150">
    <property type="entry name" value="Vaccinia Virus protein VP39"/>
    <property type="match status" value="1"/>
</dbReference>
<dbReference type="SUPFAM" id="SSF53335">
    <property type="entry name" value="S-adenosyl-L-methionine-dependent methyltransferases"/>
    <property type="match status" value="1"/>
</dbReference>